<protein>
    <submittedName>
        <fullName evidence="2">Uncharacterized protein</fullName>
    </submittedName>
</protein>
<dbReference type="PANTHER" id="PTHR37402:SF1">
    <property type="entry name" value="GRAM DOMAIN-CONTAINING PROTEIN 4"/>
    <property type="match status" value="1"/>
</dbReference>
<feature type="region of interest" description="Disordered" evidence="1">
    <location>
        <begin position="71"/>
        <end position="122"/>
    </location>
</feature>
<feature type="region of interest" description="Disordered" evidence="1">
    <location>
        <begin position="1"/>
        <end position="38"/>
    </location>
</feature>
<keyword evidence="3" id="KW-1185">Reference proteome</keyword>
<dbReference type="GO" id="GO:0006915">
    <property type="term" value="P:apoptotic process"/>
    <property type="evidence" value="ECO:0007669"/>
    <property type="project" value="InterPro"/>
</dbReference>
<dbReference type="OrthoDB" id="1708389at2759"/>
<comment type="caution">
    <text evidence="2">The sequence shown here is derived from an EMBL/GenBank/DDBJ whole genome shotgun (WGS) entry which is preliminary data.</text>
</comment>
<proteinExistence type="predicted"/>
<reference evidence="2 3" key="1">
    <citation type="journal article" date="2018" name="Mol. Genet. Genomics">
        <title>The red deer Cervus elaphus genome CerEla1.0: sequencing, annotating, genes, and chromosomes.</title>
        <authorList>
            <person name="Bana N.A."/>
            <person name="Nyiri A."/>
            <person name="Nagy J."/>
            <person name="Frank K."/>
            <person name="Nagy T."/>
            <person name="Steger V."/>
            <person name="Schiller M."/>
            <person name="Lakatos P."/>
            <person name="Sugar L."/>
            <person name="Horn P."/>
            <person name="Barta E."/>
            <person name="Orosz L."/>
        </authorList>
    </citation>
    <scope>NUCLEOTIDE SEQUENCE [LARGE SCALE GENOMIC DNA]</scope>
    <source>
        <strain evidence="2">Hungarian</strain>
    </source>
</reference>
<dbReference type="InterPro" id="IPR037847">
    <property type="entry name" value="GRAMDC4"/>
</dbReference>
<evidence type="ECO:0000256" key="1">
    <source>
        <dbReference type="SAM" id="MobiDB-lite"/>
    </source>
</evidence>
<dbReference type="AlphaFoldDB" id="A0A212CCG2"/>
<dbReference type="GO" id="GO:0005739">
    <property type="term" value="C:mitochondrion"/>
    <property type="evidence" value="ECO:0007669"/>
    <property type="project" value="TreeGrafter"/>
</dbReference>
<accession>A0A212CCG2</accession>
<name>A0A212CCG2_CEREH</name>
<feature type="compositionally biased region" description="Basic and acidic residues" evidence="1">
    <location>
        <begin position="94"/>
        <end position="105"/>
    </location>
</feature>
<gene>
    <name evidence="2" type="ORF">Celaphus_00013682</name>
</gene>
<evidence type="ECO:0000313" key="2">
    <source>
        <dbReference type="EMBL" id="OWK03667.1"/>
    </source>
</evidence>
<dbReference type="PANTHER" id="PTHR37402">
    <property type="entry name" value="GRAM DOMAIN-CONTAINING PROTEIN 4"/>
    <property type="match status" value="1"/>
</dbReference>
<dbReference type="GO" id="GO:0034164">
    <property type="term" value="P:negative regulation of toll-like receptor 9 signaling pathway"/>
    <property type="evidence" value="ECO:0007669"/>
    <property type="project" value="TreeGrafter"/>
</dbReference>
<evidence type="ECO:0000313" key="3">
    <source>
        <dbReference type="Proteomes" id="UP000242450"/>
    </source>
</evidence>
<dbReference type="Proteomes" id="UP000242450">
    <property type="component" value="Chromosome 22"/>
</dbReference>
<dbReference type="EMBL" id="MKHE01000022">
    <property type="protein sequence ID" value="OWK03667.1"/>
    <property type="molecule type" value="Genomic_DNA"/>
</dbReference>
<organism evidence="2 3">
    <name type="scientific">Cervus elaphus hippelaphus</name>
    <name type="common">European red deer</name>
    <dbReference type="NCBI Taxonomy" id="46360"/>
    <lineage>
        <taxon>Eukaryota</taxon>
        <taxon>Metazoa</taxon>
        <taxon>Chordata</taxon>
        <taxon>Craniata</taxon>
        <taxon>Vertebrata</taxon>
        <taxon>Euteleostomi</taxon>
        <taxon>Mammalia</taxon>
        <taxon>Eutheria</taxon>
        <taxon>Laurasiatheria</taxon>
        <taxon>Artiodactyla</taxon>
        <taxon>Ruminantia</taxon>
        <taxon>Pecora</taxon>
        <taxon>Cervidae</taxon>
        <taxon>Cervinae</taxon>
        <taxon>Cervus</taxon>
    </lineage>
</organism>
<sequence>MTPGPGPSRLSEGGRGGGRQVTDHGTLPPLLSCRDSERHVKVKQRASVLNMLRKLDKIRFRGHKRDDFLDLAESPNASDTECGDEIPLKIPRTSPRDSEELRDPVSTRVSPRPDPGRVAQVSGPLTVPIRGCQAQRGLGWTVSFLAGETGRRLLPISPPLTFLVGARAQTEGDLSGSRISFPSLDFWVIGKLFMQK</sequence>